<sequence length="53" mass="5812">MPKKIPKQELDQILDILSQFPSGASLQDIIGSLKIAIKMFRSKKKASASPISN</sequence>
<reference evidence="1 2" key="1">
    <citation type="submission" date="2020-01" db="EMBL/GenBank/DDBJ databases">
        <title>Draft genome sequence of Cand. Neptunochlamydia vexilliferae K9.</title>
        <authorList>
            <person name="Schulz F."/>
            <person name="Koestlbacher S."/>
            <person name="Wascher F."/>
            <person name="Pizzetti I."/>
            <person name="Horn M."/>
        </authorList>
    </citation>
    <scope>NUCLEOTIDE SEQUENCE [LARGE SCALE GENOMIC DNA]</scope>
    <source>
        <strain evidence="1 2">K9</strain>
    </source>
</reference>
<evidence type="ECO:0000313" key="1">
    <source>
        <dbReference type="EMBL" id="MBF5059484.1"/>
    </source>
</evidence>
<keyword evidence="2" id="KW-1185">Reference proteome</keyword>
<dbReference type="Proteomes" id="UP001194714">
    <property type="component" value="Unassembled WGS sequence"/>
</dbReference>
<proteinExistence type="predicted"/>
<accession>A0ABS0AZV1</accession>
<dbReference type="EMBL" id="JAAEJV010000024">
    <property type="protein sequence ID" value="MBF5059484.1"/>
    <property type="molecule type" value="Genomic_DNA"/>
</dbReference>
<organism evidence="1 2">
    <name type="scientific">Candidatus Neptunichlamydia vexilliferae</name>
    <dbReference type="NCBI Taxonomy" id="1651774"/>
    <lineage>
        <taxon>Bacteria</taxon>
        <taxon>Pseudomonadati</taxon>
        <taxon>Chlamydiota</taxon>
        <taxon>Chlamydiia</taxon>
        <taxon>Parachlamydiales</taxon>
        <taxon>Simkaniaceae</taxon>
        <taxon>Candidatus Neptunichlamydia</taxon>
    </lineage>
</organism>
<evidence type="ECO:0000313" key="2">
    <source>
        <dbReference type="Proteomes" id="UP001194714"/>
    </source>
</evidence>
<protein>
    <submittedName>
        <fullName evidence="1">Uncharacterized protein</fullName>
    </submittedName>
</protein>
<comment type="caution">
    <text evidence="1">The sequence shown here is derived from an EMBL/GenBank/DDBJ whole genome shotgun (WGS) entry which is preliminary data.</text>
</comment>
<gene>
    <name evidence="1" type="ORF">NEPTK9_000998</name>
</gene>
<name>A0ABS0AZV1_9BACT</name>